<gene>
    <name evidence="2" type="ORF">F0562_018653</name>
</gene>
<accession>A0A5J4ZDC0</accession>
<name>A0A5J4ZDC0_9ASTE</name>
<dbReference type="AlphaFoldDB" id="A0A5J4ZDC0"/>
<protein>
    <submittedName>
        <fullName evidence="2">Uncharacterized protein</fullName>
    </submittedName>
</protein>
<keyword evidence="3" id="KW-1185">Reference proteome</keyword>
<feature type="region of interest" description="Disordered" evidence="1">
    <location>
        <begin position="1"/>
        <end position="26"/>
    </location>
</feature>
<evidence type="ECO:0000256" key="1">
    <source>
        <dbReference type="SAM" id="MobiDB-lite"/>
    </source>
</evidence>
<feature type="region of interest" description="Disordered" evidence="1">
    <location>
        <begin position="57"/>
        <end position="96"/>
    </location>
</feature>
<feature type="compositionally biased region" description="Polar residues" evidence="1">
    <location>
        <begin position="73"/>
        <end position="90"/>
    </location>
</feature>
<evidence type="ECO:0000313" key="2">
    <source>
        <dbReference type="EMBL" id="KAA8515736.1"/>
    </source>
</evidence>
<reference evidence="2 3" key="1">
    <citation type="submission" date="2019-09" db="EMBL/GenBank/DDBJ databases">
        <title>A chromosome-level genome assembly of the Chinese tupelo Nyssa sinensis.</title>
        <authorList>
            <person name="Yang X."/>
            <person name="Kang M."/>
            <person name="Yang Y."/>
            <person name="Xiong H."/>
            <person name="Wang M."/>
            <person name="Zhang Z."/>
            <person name="Wang Z."/>
            <person name="Wu H."/>
            <person name="Ma T."/>
            <person name="Liu J."/>
            <person name="Xi Z."/>
        </authorList>
    </citation>
    <scope>NUCLEOTIDE SEQUENCE [LARGE SCALE GENOMIC DNA]</scope>
    <source>
        <strain evidence="2">J267</strain>
        <tissue evidence="2">Leaf</tissue>
    </source>
</reference>
<feature type="compositionally biased region" description="Basic and acidic residues" evidence="1">
    <location>
        <begin position="7"/>
        <end position="23"/>
    </location>
</feature>
<dbReference type="Proteomes" id="UP000325577">
    <property type="component" value="Linkage Group LG9"/>
</dbReference>
<sequence>MDLDLITGDRLETSDECPDRLETSDECPDGQQFFGACPDGQQFFENENQDKMEVQDQMEVPSVSSSSHDVPANQLSSPADSMSEPQVNSESEPHLKVLPDRVTRGKPKVSYEPALNSKPKLSCQVTKPRAHLAGLFNSIIAIAD</sequence>
<organism evidence="2 3">
    <name type="scientific">Nyssa sinensis</name>
    <dbReference type="NCBI Taxonomy" id="561372"/>
    <lineage>
        <taxon>Eukaryota</taxon>
        <taxon>Viridiplantae</taxon>
        <taxon>Streptophyta</taxon>
        <taxon>Embryophyta</taxon>
        <taxon>Tracheophyta</taxon>
        <taxon>Spermatophyta</taxon>
        <taxon>Magnoliopsida</taxon>
        <taxon>eudicotyledons</taxon>
        <taxon>Gunneridae</taxon>
        <taxon>Pentapetalae</taxon>
        <taxon>asterids</taxon>
        <taxon>Cornales</taxon>
        <taxon>Nyssaceae</taxon>
        <taxon>Nyssa</taxon>
    </lineage>
</organism>
<proteinExistence type="predicted"/>
<evidence type="ECO:0000313" key="3">
    <source>
        <dbReference type="Proteomes" id="UP000325577"/>
    </source>
</evidence>
<dbReference type="EMBL" id="CM018052">
    <property type="protein sequence ID" value="KAA8515736.1"/>
    <property type="molecule type" value="Genomic_DNA"/>
</dbReference>